<organism evidence="3 4">
    <name type="scientific">Piloderma croceum (strain F 1598)</name>
    <dbReference type="NCBI Taxonomy" id="765440"/>
    <lineage>
        <taxon>Eukaryota</taxon>
        <taxon>Fungi</taxon>
        <taxon>Dikarya</taxon>
        <taxon>Basidiomycota</taxon>
        <taxon>Agaricomycotina</taxon>
        <taxon>Agaricomycetes</taxon>
        <taxon>Agaricomycetidae</taxon>
        <taxon>Atheliales</taxon>
        <taxon>Atheliaceae</taxon>
        <taxon>Piloderma</taxon>
    </lineage>
</organism>
<dbReference type="STRING" id="765440.A0A0C3FHR6"/>
<accession>A0A0C3FHR6</accession>
<dbReference type="AlphaFoldDB" id="A0A0C3FHR6"/>
<feature type="region of interest" description="Disordered" evidence="1">
    <location>
        <begin position="170"/>
        <end position="195"/>
    </location>
</feature>
<evidence type="ECO:0000256" key="1">
    <source>
        <dbReference type="SAM" id="MobiDB-lite"/>
    </source>
</evidence>
<dbReference type="PRINTS" id="PR01217">
    <property type="entry name" value="PRICHEXTENSN"/>
</dbReference>
<dbReference type="HOGENOM" id="CLU_576338_0_0_1"/>
<dbReference type="InParanoid" id="A0A0C3FHR6"/>
<dbReference type="Proteomes" id="UP000054166">
    <property type="component" value="Unassembled WGS sequence"/>
</dbReference>
<sequence length="474" mass="49604">MPRFPHPGGGHQHPPIAPAPTATSSSEESSPTSTSPTASPSPSPPSPTTTPIAVTTVPSTPTPAPTPPPSPPPPSPIAPPPSSVGAPSPDPVDGGQTQTNGGSPPASPDKFYHLSRGNSASQISGLSQSTWITVNSATPTTMIFSSTTMIDGSPVGTTWAVTTSFGGQTSTMSGNIPNITGSTRSDTTDSSRGSVHSSNHLGAIIGSVAGTIIIICLILFACKVYYHRRAVIKRERQMTESWISRSFSRAIRHGYRDVDMPAEVPAAHARSDSYQDILVEKDGDSFTMRSLSPTPSSAIMSSFGDSNRRRPASELFDVQDGRSRPTTIYGDQTAPLLGPSITQPQDPFLDPLDTDPMVPRTLSSAAGTENDAEPSRSSTVTDDSIIFNRPMSGSSSTLEHHYQSPTGRYDPDPFLDSISPHSPSSSTVVDGNRSTIPLISTAPSPTSPIGVHVLGKGLIRGPNLTALMDEVHGD</sequence>
<evidence type="ECO:0000313" key="4">
    <source>
        <dbReference type="Proteomes" id="UP000054166"/>
    </source>
</evidence>
<feature type="region of interest" description="Disordered" evidence="1">
    <location>
        <begin position="1"/>
        <end position="116"/>
    </location>
</feature>
<feature type="compositionally biased region" description="Pro residues" evidence="1">
    <location>
        <begin position="39"/>
        <end position="48"/>
    </location>
</feature>
<reference evidence="4" key="2">
    <citation type="submission" date="2015-01" db="EMBL/GenBank/DDBJ databases">
        <title>Evolutionary Origins and Diversification of the Mycorrhizal Mutualists.</title>
        <authorList>
            <consortium name="DOE Joint Genome Institute"/>
            <consortium name="Mycorrhizal Genomics Consortium"/>
            <person name="Kohler A."/>
            <person name="Kuo A."/>
            <person name="Nagy L.G."/>
            <person name="Floudas D."/>
            <person name="Copeland A."/>
            <person name="Barry K.W."/>
            <person name="Cichocki N."/>
            <person name="Veneault-Fourrey C."/>
            <person name="LaButti K."/>
            <person name="Lindquist E.A."/>
            <person name="Lipzen A."/>
            <person name="Lundell T."/>
            <person name="Morin E."/>
            <person name="Murat C."/>
            <person name="Riley R."/>
            <person name="Ohm R."/>
            <person name="Sun H."/>
            <person name="Tunlid A."/>
            <person name="Henrissat B."/>
            <person name="Grigoriev I.V."/>
            <person name="Hibbett D.S."/>
            <person name="Martin F."/>
        </authorList>
    </citation>
    <scope>NUCLEOTIDE SEQUENCE [LARGE SCALE GENOMIC DNA]</scope>
    <source>
        <strain evidence="4">F 1598</strain>
    </source>
</reference>
<evidence type="ECO:0000313" key="3">
    <source>
        <dbReference type="EMBL" id="KIM83955.1"/>
    </source>
</evidence>
<reference evidence="3 4" key="1">
    <citation type="submission" date="2014-04" db="EMBL/GenBank/DDBJ databases">
        <authorList>
            <consortium name="DOE Joint Genome Institute"/>
            <person name="Kuo A."/>
            <person name="Tarkka M."/>
            <person name="Buscot F."/>
            <person name="Kohler A."/>
            <person name="Nagy L.G."/>
            <person name="Floudas D."/>
            <person name="Copeland A."/>
            <person name="Barry K.W."/>
            <person name="Cichocki N."/>
            <person name="Veneault-Fourrey C."/>
            <person name="LaButti K."/>
            <person name="Lindquist E.A."/>
            <person name="Lipzen A."/>
            <person name="Lundell T."/>
            <person name="Morin E."/>
            <person name="Murat C."/>
            <person name="Sun H."/>
            <person name="Tunlid A."/>
            <person name="Henrissat B."/>
            <person name="Grigoriev I.V."/>
            <person name="Hibbett D.S."/>
            <person name="Martin F."/>
            <person name="Nordberg H.P."/>
            <person name="Cantor M.N."/>
            <person name="Hua S.X."/>
        </authorList>
    </citation>
    <scope>NUCLEOTIDE SEQUENCE [LARGE SCALE GENOMIC DNA]</scope>
    <source>
        <strain evidence="3 4">F 1598</strain>
    </source>
</reference>
<feature type="compositionally biased region" description="Low complexity" evidence="1">
    <location>
        <begin position="49"/>
        <end position="59"/>
    </location>
</feature>
<keyword evidence="2" id="KW-1133">Transmembrane helix</keyword>
<name>A0A0C3FHR6_PILCF</name>
<keyword evidence="2" id="KW-0812">Transmembrane</keyword>
<protein>
    <submittedName>
        <fullName evidence="3">Uncharacterized protein</fullName>
    </submittedName>
</protein>
<feature type="region of interest" description="Disordered" evidence="1">
    <location>
        <begin position="318"/>
        <end position="407"/>
    </location>
</feature>
<gene>
    <name evidence="3" type="ORF">PILCRDRAFT_6815</name>
</gene>
<dbReference type="EMBL" id="KN832989">
    <property type="protein sequence ID" value="KIM83955.1"/>
    <property type="molecule type" value="Genomic_DNA"/>
</dbReference>
<keyword evidence="2" id="KW-0472">Membrane</keyword>
<feature type="transmembrane region" description="Helical" evidence="2">
    <location>
        <begin position="201"/>
        <end position="226"/>
    </location>
</feature>
<proteinExistence type="predicted"/>
<feature type="compositionally biased region" description="Polar residues" evidence="1">
    <location>
        <begin position="170"/>
        <end position="179"/>
    </location>
</feature>
<evidence type="ECO:0000256" key="2">
    <source>
        <dbReference type="SAM" id="Phobius"/>
    </source>
</evidence>
<keyword evidence="4" id="KW-1185">Reference proteome</keyword>
<feature type="compositionally biased region" description="Low complexity" evidence="1">
    <location>
        <begin position="19"/>
        <end position="38"/>
    </location>
</feature>
<feature type="compositionally biased region" description="Low complexity" evidence="1">
    <location>
        <begin position="180"/>
        <end position="194"/>
    </location>
</feature>
<feature type="compositionally biased region" description="Pro residues" evidence="1">
    <location>
        <begin position="60"/>
        <end position="82"/>
    </location>
</feature>